<sequence length="97" mass="10204">MALALRQLAQQQQAVGVGQRLEQLPGGIGIGPQLLDIDGFVHGLYSSKIQYVFLYIVFCESVSPDDQRSALAAGNKKPAEAGFLSRNANQASASAAA</sequence>
<proteinExistence type="predicted"/>
<protein>
    <submittedName>
        <fullName evidence="1">Uncharacterized protein</fullName>
    </submittedName>
</protein>
<evidence type="ECO:0000313" key="1">
    <source>
        <dbReference type="EMBL" id="VDN63775.1"/>
    </source>
</evidence>
<reference evidence="1" key="1">
    <citation type="submission" date="2018-11" db="EMBL/GenBank/DDBJ databases">
        <authorList>
            <consortium name="Genoscope - CEA"/>
            <person name="William W."/>
        </authorList>
    </citation>
    <scope>NUCLEOTIDE SEQUENCE [LARGE SCALE GENOMIC DNA]</scope>
    <source>
        <strain evidence="1">T9AD</strain>
    </source>
</reference>
<accession>A0A653B591</accession>
<name>A0A653B591_ECTOL</name>
<dbReference type="EMBL" id="LR130779">
    <property type="protein sequence ID" value="VDN63775.1"/>
    <property type="molecule type" value="Genomic_DNA"/>
</dbReference>
<dbReference type="AlphaFoldDB" id="A0A653B591"/>
<organism evidence="1">
    <name type="scientific">Ectopseudomonas oleovorans</name>
    <name type="common">Pseudomonas oleovorans</name>
    <dbReference type="NCBI Taxonomy" id="301"/>
    <lineage>
        <taxon>Bacteria</taxon>
        <taxon>Pseudomonadati</taxon>
        <taxon>Pseudomonadota</taxon>
        <taxon>Gammaproteobacteria</taxon>
        <taxon>Pseudomonadales</taxon>
        <taxon>Pseudomonadaceae</taxon>
        <taxon>Ectopseudomonas</taxon>
    </lineage>
</organism>
<gene>
    <name evidence="1" type="ORF">POT9AD_2800</name>
</gene>